<protein>
    <submittedName>
        <fullName evidence="4">Putative dehydrogenase protein</fullName>
    </submittedName>
</protein>
<dbReference type="OrthoDB" id="298012at2759"/>
<dbReference type="EMBL" id="KB933176">
    <property type="protein sequence ID" value="EON99262.1"/>
    <property type="molecule type" value="Genomic_DNA"/>
</dbReference>
<dbReference type="SUPFAM" id="SSF51735">
    <property type="entry name" value="NAD(P)-binding Rossmann-fold domains"/>
    <property type="match status" value="1"/>
</dbReference>
<dbReference type="InterPro" id="IPR006140">
    <property type="entry name" value="D-isomer_DH_NAD-bd"/>
</dbReference>
<evidence type="ECO:0000256" key="2">
    <source>
        <dbReference type="ARBA" id="ARBA00023027"/>
    </source>
</evidence>
<proteinExistence type="predicted"/>
<dbReference type="KEGG" id="tmn:UCRPA7_5212"/>
<evidence type="ECO:0000256" key="1">
    <source>
        <dbReference type="ARBA" id="ARBA00023002"/>
    </source>
</evidence>
<dbReference type="PANTHER" id="PTHR43333">
    <property type="entry name" value="2-HACID_DH_C DOMAIN-CONTAINING PROTEIN"/>
    <property type="match status" value="1"/>
</dbReference>
<organism evidence="4 5">
    <name type="scientific">Phaeoacremonium minimum (strain UCR-PA7)</name>
    <name type="common">Esca disease fungus</name>
    <name type="synonym">Togninia minima</name>
    <dbReference type="NCBI Taxonomy" id="1286976"/>
    <lineage>
        <taxon>Eukaryota</taxon>
        <taxon>Fungi</taxon>
        <taxon>Dikarya</taxon>
        <taxon>Ascomycota</taxon>
        <taxon>Pezizomycotina</taxon>
        <taxon>Sordariomycetes</taxon>
        <taxon>Sordariomycetidae</taxon>
        <taxon>Togniniales</taxon>
        <taxon>Togniniaceae</taxon>
        <taxon>Phaeoacremonium</taxon>
    </lineage>
</organism>
<sequence length="261" mass="28814">MPNLKFIQLLSSGHDHMLNTPVFSDPSIPAASSSGVAARAIAQHSVLQILSFAHSYPKALQVLEKKKHWIEADEWPFQTVLEGARVGIMGYGAIGRQGLVLPGSDDAAMGDREGVLPSEWHSGDTKANLHKFLGADLDYLAIFAPLTETTMHSLGREEFDLLGQQKKPFLLNVSRGKIVVQDEMIAALKDGRLAGAALDVADPEPLPAENELWRLPNVTLTSHMAWAYKEYMDDALKIFAENLARLEKGERLLNEVDRRTH</sequence>
<evidence type="ECO:0000313" key="5">
    <source>
        <dbReference type="Proteomes" id="UP000014074"/>
    </source>
</evidence>
<accession>R8BJ34</accession>
<dbReference type="GeneID" id="19325743"/>
<dbReference type="RefSeq" id="XP_007915950.1">
    <property type="nucleotide sequence ID" value="XM_007917759.1"/>
</dbReference>
<keyword evidence="5" id="KW-1185">Reference proteome</keyword>
<keyword evidence="2" id="KW-0520">NAD</keyword>
<dbReference type="GO" id="GO:0016491">
    <property type="term" value="F:oxidoreductase activity"/>
    <property type="evidence" value="ECO:0007669"/>
    <property type="project" value="UniProtKB-KW"/>
</dbReference>
<evidence type="ECO:0000259" key="3">
    <source>
        <dbReference type="Pfam" id="PF02826"/>
    </source>
</evidence>
<dbReference type="AlphaFoldDB" id="R8BJ34"/>
<keyword evidence="1" id="KW-0560">Oxidoreductase</keyword>
<dbReference type="eggNOG" id="KOG0069">
    <property type="taxonomic scope" value="Eukaryota"/>
</dbReference>
<dbReference type="GO" id="GO:0051287">
    <property type="term" value="F:NAD binding"/>
    <property type="evidence" value="ECO:0007669"/>
    <property type="project" value="InterPro"/>
</dbReference>
<dbReference type="Proteomes" id="UP000014074">
    <property type="component" value="Unassembled WGS sequence"/>
</dbReference>
<dbReference type="PANTHER" id="PTHR43333:SF1">
    <property type="entry name" value="D-ISOMER SPECIFIC 2-HYDROXYACID DEHYDROGENASE NAD-BINDING DOMAIN-CONTAINING PROTEIN"/>
    <property type="match status" value="1"/>
</dbReference>
<dbReference type="InterPro" id="IPR036291">
    <property type="entry name" value="NAD(P)-bd_dom_sf"/>
</dbReference>
<dbReference type="HOGENOM" id="CLU_019796_1_0_1"/>
<evidence type="ECO:0000313" key="4">
    <source>
        <dbReference type="EMBL" id="EON99262.1"/>
    </source>
</evidence>
<gene>
    <name evidence="4" type="ORF">UCRPA7_5212</name>
</gene>
<dbReference type="Gene3D" id="3.40.50.720">
    <property type="entry name" value="NAD(P)-binding Rossmann-like Domain"/>
    <property type="match status" value="2"/>
</dbReference>
<name>R8BJ34_PHAM7</name>
<dbReference type="Pfam" id="PF02826">
    <property type="entry name" value="2-Hacid_dh_C"/>
    <property type="match status" value="1"/>
</dbReference>
<reference evidence="5" key="1">
    <citation type="journal article" date="2013" name="Genome Announc.">
        <title>Draft genome sequence of the ascomycete Phaeoacremonium aleophilum strain UCR-PA7, a causal agent of the esca disease complex in grapevines.</title>
        <authorList>
            <person name="Blanco-Ulate B."/>
            <person name="Rolshausen P."/>
            <person name="Cantu D."/>
        </authorList>
    </citation>
    <scope>NUCLEOTIDE SEQUENCE [LARGE SCALE GENOMIC DNA]</scope>
    <source>
        <strain evidence="5">UCR-PA7</strain>
    </source>
</reference>
<feature type="domain" description="D-isomer specific 2-hydroxyacid dehydrogenase NAD-binding" evidence="3">
    <location>
        <begin position="49"/>
        <end position="225"/>
    </location>
</feature>